<comment type="catalytic activity">
    <reaction evidence="8">
        <text>ATP + (ribonucleotide)n-3'-hydroxyl + 5'-phospho-(ribonucleotide)m = (ribonucleotide)n+m + AMP + diphosphate.</text>
        <dbReference type="EC" id="6.5.1.3"/>
    </reaction>
</comment>
<accession>A0A8J6FPL8</accession>
<evidence type="ECO:0000256" key="2">
    <source>
        <dbReference type="ARBA" id="ARBA00001946"/>
    </source>
</evidence>
<dbReference type="GO" id="GO:0003972">
    <property type="term" value="F:RNA ligase (ATP) activity"/>
    <property type="evidence" value="ECO:0007669"/>
    <property type="project" value="UniProtKB-EC"/>
</dbReference>
<dbReference type="Proteomes" id="UP000770717">
    <property type="component" value="Unassembled WGS sequence"/>
</dbReference>
<comment type="function">
    <text evidence="11">Functions as an RNA ligase, in vitro. The ligation reaction entails three nucleotidyl transfer steps. In the first step, the RNA ligase reacts with ATP in the absence of nucleic acid to form a covalent ligase-AMP intermediate and release pyrophosphate. In step 2, the ligase-AMP binds to the nucleic acid and transfers the adenylate to the 5'-PO4 terminus to form an adenylylated intermediate. In step 3, the RNA ligase directs the attack of the 3'-OH on the 5'-phosphoanhydride linkage, resulting in a repaired 3'-5' phosphodiester and release of AMP. Exhibits selectivity for single-stranded RNA substrates and may not have nick-sealing activity on double-stranded DNA-RNA hybrids. May play a role in maintaining RNA integrity under stress conditions, for example in response to reactive oxygen species (ROS).</text>
</comment>
<dbReference type="OrthoDB" id="6021187at2759"/>
<name>A0A8J6FPL8_ELECQ</name>
<keyword evidence="4" id="KW-0436">Ligase</keyword>
<gene>
    <name evidence="12" type="ORF">GDO78_006009</name>
</gene>
<dbReference type="GO" id="GO:0000302">
    <property type="term" value="P:response to reactive oxygen species"/>
    <property type="evidence" value="ECO:0007669"/>
    <property type="project" value="InterPro"/>
</dbReference>
<evidence type="ECO:0000256" key="9">
    <source>
        <dbReference type="ARBA" id="ARBA00035168"/>
    </source>
</evidence>
<evidence type="ECO:0000256" key="1">
    <source>
        <dbReference type="ARBA" id="ARBA00001936"/>
    </source>
</evidence>
<evidence type="ECO:0000256" key="4">
    <source>
        <dbReference type="ARBA" id="ARBA00022598"/>
    </source>
</evidence>
<dbReference type="PANTHER" id="PTHR31219:SF2">
    <property type="entry name" value="RNA LIGASE 1"/>
    <property type="match status" value="1"/>
</dbReference>
<keyword evidence="6" id="KW-0692">RNA repair</keyword>
<dbReference type="AlphaFoldDB" id="A0A8J6FPL8"/>
<organism evidence="12 13">
    <name type="scientific">Eleutherodactylus coqui</name>
    <name type="common">Puerto Rican coqui</name>
    <dbReference type="NCBI Taxonomy" id="57060"/>
    <lineage>
        <taxon>Eukaryota</taxon>
        <taxon>Metazoa</taxon>
        <taxon>Chordata</taxon>
        <taxon>Craniata</taxon>
        <taxon>Vertebrata</taxon>
        <taxon>Euteleostomi</taxon>
        <taxon>Amphibia</taxon>
        <taxon>Batrachia</taxon>
        <taxon>Anura</taxon>
        <taxon>Neobatrachia</taxon>
        <taxon>Hyloidea</taxon>
        <taxon>Eleutherodactylidae</taxon>
        <taxon>Eleutherodactylinae</taxon>
        <taxon>Eleutherodactylus</taxon>
        <taxon>Eleutherodactylus</taxon>
    </lineage>
</organism>
<dbReference type="GO" id="GO:0005524">
    <property type="term" value="F:ATP binding"/>
    <property type="evidence" value="ECO:0007669"/>
    <property type="project" value="UniProtKB-KW"/>
</dbReference>
<dbReference type="InterPro" id="IPR041211">
    <property type="entry name" value="RLIG1"/>
</dbReference>
<evidence type="ECO:0000256" key="5">
    <source>
        <dbReference type="ARBA" id="ARBA00022741"/>
    </source>
</evidence>
<evidence type="ECO:0000313" key="12">
    <source>
        <dbReference type="EMBL" id="KAG9490440.1"/>
    </source>
</evidence>
<evidence type="ECO:0000256" key="11">
    <source>
        <dbReference type="ARBA" id="ARBA00045151"/>
    </source>
</evidence>
<evidence type="ECO:0000256" key="6">
    <source>
        <dbReference type="ARBA" id="ARBA00022800"/>
    </source>
</evidence>
<evidence type="ECO:0000256" key="7">
    <source>
        <dbReference type="ARBA" id="ARBA00022840"/>
    </source>
</evidence>
<sequence>MPRGSVQQKISCVFVTQVKDEPSCKREQQMFKVLATETLHPLAQSAAIDSALATEKVDGTCCYVTTHKGLPYLWARYDRKPTKQAEKRFKKYIHSKGNSKDFAWNVDEDFKVVPDFWIPAKGVKQSNGKLYPDENGHIPGWVPVENGNKQYCWHSSAIDYTLGVALVLKPKIEDPESLEICLVHLSNLLEQTLELIGTNINGNPYGIGNKKNPIHLLVPHGTFLIKDLAALDHNSLMSWFEHCEEGKVEGIVWHCKDGSLFKLHRHHLGLHWPLNDTHLNSKPVSIRLDLCKYEGDSSTLLGRFSKKDTQSYDRLKDILLD</sequence>
<proteinExistence type="predicted"/>
<comment type="caution">
    <text evidence="12">The sequence shown here is derived from an EMBL/GenBank/DDBJ whole genome shotgun (WGS) entry which is preliminary data.</text>
</comment>
<reference evidence="12" key="1">
    <citation type="thesis" date="2020" institute="ProQuest LLC" country="789 East Eisenhower Parkway, Ann Arbor, MI, USA">
        <title>Comparative Genomics and Chromosome Evolution.</title>
        <authorList>
            <person name="Mudd A.B."/>
        </authorList>
    </citation>
    <scope>NUCLEOTIDE SEQUENCE</scope>
    <source>
        <strain evidence="12">HN-11 Male</strain>
        <tissue evidence="12">Kidney and liver</tissue>
    </source>
</reference>
<dbReference type="PANTHER" id="PTHR31219">
    <property type="entry name" value="CHROMOSOME 28 C12ORF29 HOMOLOG"/>
    <property type="match status" value="1"/>
</dbReference>
<keyword evidence="7" id="KW-0067">ATP-binding</keyword>
<keyword evidence="5" id="KW-0547">Nucleotide-binding</keyword>
<evidence type="ECO:0000256" key="8">
    <source>
        <dbReference type="ARBA" id="ARBA00034038"/>
    </source>
</evidence>
<protein>
    <recommendedName>
        <fullName evidence="9">RNA ligase 1</fullName>
        <ecNumber evidence="3">6.5.1.3</ecNumber>
    </recommendedName>
    <alternativeName>
        <fullName evidence="10">RNA ligase</fullName>
    </alternativeName>
</protein>
<dbReference type="EMBL" id="WNTK01000002">
    <property type="protein sequence ID" value="KAG9490440.1"/>
    <property type="molecule type" value="Genomic_DNA"/>
</dbReference>
<evidence type="ECO:0000256" key="3">
    <source>
        <dbReference type="ARBA" id="ARBA00012724"/>
    </source>
</evidence>
<dbReference type="GO" id="GO:0042245">
    <property type="term" value="P:RNA repair"/>
    <property type="evidence" value="ECO:0007669"/>
    <property type="project" value="UniProtKB-KW"/>
</dbReference>
<keyword evidence="13" id="KW-1185">Reference proteome</keyword>
<evidence type="ECO:0000256" key="10">
    <source>
        <dbReference type="ARBA" id="ARBA00035432"/>
    </source>
</evidence>
<dbReference type="Pfam" id="PF17720">
    <property type="entry name" value="RLIG1"/>
    <property type="match status" value="1"/>
</dbReference>
<dbReference type="EC" id="6.5.1.3" evidence="3"/>
<comment type="cofactor">
    <cofactor evidence="1">
        <name>Mn(2+)</name>
        <dbReference type="ChEBI" id="CHEBI:29035"/>
    </cofactor>
</comment>
<evidence type="ECO:0000313" key="13">
    <source>
        <dbReference type="Proteomes" id="UP000770717"/>
    </source>
</evidence>
<comment type="cofactor">
    <cofactor evidence="2">
        <name>Mg(2+)</name>
        <dbReference type="ChEBI" id="CHEBI:18420"/>
    </cofactor>
</comment>